<reference evidence="1" key="1">
    <citation type="submission" date="2022-10" db="EMBL/GenBank/DDBJ databases">
        <title>The complete genomes of actinobacterial strains from the NBC collection.</title>
        <authorList>
            <person name="Joergensen T.S."/>
            <person name="Alvarez Arevalo M."/>
            <person name="Sterndorff E.B."/>
            <person name="Faurdal D."/>
            <person name="Vuksanovic O."/>
            <person name="Mourched A.-S."/>
            <person name="Charusanti P."/>
            <person name="Shaw S."/>
            <person name="Blin K."/>
            <person name="Weber T."/>
        </authorList>
    </citation>
    <scope>NUCLEOTIDE SEQUENCE</scope>
    <source>
        <strain evidence="1">NBC_00119</strain>
    </source>
</reference>
<proteinExistence type="predicted"/>
<evidence type="ECO:0000313" key="1">
    <source>
        <dbReference type="EMBL" id="WTS18208.1"/>
    </source>
</evidence>
<accession>A0AAU1ULT4</accession>
<protein>
    <submittedName>
        <fullName evidence="1">Uncharacterized protein</fullName>
    </submittedName>
</protein>
<organism evidence="1">
    <name type="scientific">Streptomyces sp. NBC_00119</name>
    <dbReference type="NCBI Taxonomy" id="2975659"/>
    <lineage>
        <taxon>Bacteria</taxon>
        <taxon>Bacillati</taxon>
        <taxon>Actinomycetota</taxon>
        <taxon>Actinomycetes</taxon>
        <taxon>Kitasatosporales</taxon>
        <taxon>Streptomycetaceae</taxon>
        <taxon>Streptomyces</taxon>
    </lineage>
</organism>
<dbReference type="AlphaFoldDB" id="A0AAU1ULT4"/>
<name>A0AAU1ULT4_9ACTN</name>
<gene>
    <name evidence="1" type="ORF">OHU69_48880</name>
</gene>
<dbReference type="EMBL" id="CP108195">
    <property type="protein sequence ID" value="WTS18208.1"/>
    <property type="molecule type" value="Genomic_DNA"/>
</dbReference>
<sequence length="81" mass="8780">MRSWLVVPVWLNASRPHGTSGTIDDRRDASERANLVVYVRGAVRETYAYARRTGSSPANSAPALHALENAAALVDLTEADD</sequence>